<protein>
    <submittedName>
        <fullName evidence="1">GrpB domain, predicted nucleotidyltransferase, UPF0157 family</fullName>
    </submittedName>
</protein>
<proteinExistence type="predicted"/>
<dbReference type="AlphaFoldDB" id="A0A239C534"/>
<dbReference type="OrthoDB" id="9799092at2"/>
<dbReference type="PANTHER" id="PTHR34822:SF1">
    <property type="entry name" value="GRPB FAMILY PROTEIN"/>
    <property type="match status" value="1"/>
</dbReference>
<dbReference type="SUPFAM" id="SSF81301">
    <property type="entry name" value="Nucleotidyltransferase"/>
    <property type="match status" value="1"/>
</dbReference>
<reference evidence="2" key="1">
    <citation type="submission" date="2017-06" db="EMBL/GenBank/DDBJ databases">
        <authorList>
            <person name="Varghese N."/>
            <person name="Submissions S."/>
        </authorList>
    </citation>
    <scope>NUCLEOTIDE SEQUENCE [LARGE SCALE GENOMIC DNA]</scope>
    <source>
        <strain evidence="2">DSM 46839</strain>
    </source>
</reference>
<name>A0A239C534_9ACTN</name>
<evidence type="ECO:0000313" key="1">
    <source>
        <dbReference type="EMBL" id="SNS15029.1"/>
    </source>
</evidence>
<dbReference type="Gene3D" id="3.30.460.10">
    <property type="entry name" value="Beta Polymerase, domain 2"/>
    <property type="match status" value="1"/>
</dbReference>
<organism evidence="1 2">
    <name type="scientific">Geodermatophilus pulveris</name>
    <dbReference type="NCBI Taxonomy" id="1564159"/>
    <lineage>
        <taxon>Bacteria</taxon>
        <taxon>Bacillati</taxon>
        <taxon>Actinomycetota</taxon>
        <taxon>Actinomycetes</taxon>
        <taxon>Geodermatophilales</taxon>
        <taxon>Geodermatophilaceae</taxon>
        <taxon>Geodermatophilus</taxon>
    </lineage>
</organism>
<accession>A0A239C534</accession>
<dbReference type="InterPro" id="IPR043519">
    <property type="entry name" value="NT_sf"/>
</dbReference>
<sequence length="177" mass="19513">MTQWPAWATERVEVRPADPAWQQRGERLCRELDGTLARWLVAPVEHVGSTAVPGLDAKPVLDLQAAVADLESAPAVAAALGDGWHLVPPVLDARPWRRLLVRVVDGARAVHLHLLLAGDPRWAEQLAFRDALRRDPALARRYAALKRELAAEHADDREAYTRGKAEFVDAVLGRPPA</sequence>
<keyword evidence="1" id="KW-0808">Transferase</keyword>
<dbReference type="EMBL" id="FZOO01000002">
    <property type="protein sequence ID" value="SNS15029.1"/>
    <property type="molecule type" value="Genomic_DNA"/>
</dbReference>
<keyword evidence="2" id="KW-1185">Reference proteome</keyword>
<dbReference type="GO" id="GO:0016740">
    <property type="term" value="F:transferase activity"/>
    <property type="evidence" value="ECO:0007669"/>
    <property type="project" value="UniProtKB-KW"/>
</dbReference>
<dbReference type="InterPro" id="IPR007344">
    <property type="entry name" value="GrpB/CoaE"/>
</dbReference>
<evidence type="ECO:0000313" key="2">
    <source>
        <dbReference type="Proteomes" id="UP000198373"/>
    </source>
</evidence>
<dbReference type="Proteomes" id="UP000198373">
    <property type="component" value="Unassembled WGS sequence"/>
</dbReference>
<gene>
    <name evidence="1" type="ORF">SAMN06893096_102243</name>
</gene>
<dbReference type="RefSeq" id="WP_089304448.1">
    <property type="nucleotide sequence ID" value="NZ_FZOO01000002.1"/>
</dbReference>
<dbReference type="Pfam" id="PF04229">
    <property type="entry name" value="GrpB"/>
    <property type="match status" value="1"/>
</dbReference>
<dbReference type="PANTHER" id="PTHR34822">
    <property type="entry name" value="GRPB DOMAIN PROTEIN (AFU_ORTHOLOGUE AFUA_1G01530)"/>
    <property type="match status" value="1"/>
</dbReference>